<name>A0A3D9MXU5_9FLAO</name>
<feature type="chain" id="PRO_5017655792" evidence="1">
    <location>
        <begin position="30"/>
        <end position="200"/>
    </location>
</feature>
<reference evidence="2 3" key="1">
    <citation type="submission" date="2018-07" db="EMBL/GenBank/DDBJ databases">
        <title>Genomic Encyclopedia of Type Strains, Phase III (KMG-III): the genomes of soil and plant-associated and newly described type strains.</title>
        <authorList>
            <person name="Whitman W."/>
        </authorList>
    </citation>
    <scope>NUCLEOTIDE SEQUENCE [LARGE SCALE GENOMIC DNA]</scope>
    <source>
        <strain evidence="2 3">CECT 7948</strain>
    </source>
</reference>
<protein>
    <submittedName>
        <fullName evidence="2">Uncharacterized protein DUF4252</fullName>
    </submittedName>
</protein>
<dbReference type="RefSeq" id="WP_181897162.1">
    <property type="nucleotide sequence ID" value="NZ_QREI01000003.1"/>
</dbReference>
<accession>A0A3D9MXU5</accession>
<keyword evidence="1" id="KW-0732">Signal</keyword>
<comment type="caution">
    <text evidence="2">The sequence shown here is derived from an EMBL/GenBank/DDBJ whole genome shotgun (WGS) entry which is preliminary data.</text>
</comment>
<feature type="signal peptide" evidence="1">
    <location>
        <begin position="1"/>
        <end position="29"/>
    </location>
</feature>
<evidence type="ECO:0000256" key="1">
    <source>
        <dbReference type="SAM" id="SignalP"/>
    </source>
</evidence>
<evidence type="ECO:0000313" key="3">
    <source>
        <dbReference type="Proteomes" id="UP000256919"/>
    </source>
</evidence>
<dbReference type="EMBL" id="QREI01000003">
    <property type="protein sequence ID" value="REE24949.1"/>
    <property type="molecule type" value="Genomic_DNA"/>
</dbReference>
<proteinExistence type="predicted"/>
<dbReference type="Proteomes" id="UP000256919">
    <property type="component" value="Unassembled WGS sequence"/>
</dbReference>
<organism evidence="2 3">
    <name type="scientific">Winogradskyella pacifica</name>
    <dbReference type="NCBI Taxonomy" id="664642"/>
    <lineage>
        <taxon>Bacteria</taxon>
        <taxon>Pseudomonadati</taxon>
        <taxon>Bacteroidota</taxon>
        <taxon>Flavobacteriia</taxon>
        <taxon>Flavobacteriales</taxon>
        <taxon>Flavobacteriaceae</taxon>
        <taxon>Winogradskyella</taxon>
    </lineage>
</organism>
<keyword evidence="3" id="KW-1185">Reference proteome</keyword>
<dbReference type="AlphaFoldDB" id="A0A3D9MXU5"/>
<evidence type="ECO:0000313" key="2">
    <source>
        <dbReference type="EMBL" id="REE24949.1"/>
    </source>
</evidence>
<dbReference type="Pfam" id="PF14060">
    <property type="entry name" value="DUF4252"/>
    <property type="match status" value="1"/>
</dbReference>
<dbReference type="InterPro" id="IPR025348">
    <property type="entry name" value="DUF4252"/>
</dbReference>
<gene>
    <name evidence="2" type="ORF">DFQ09_103256</name>
</gene>
<sequence>MKNYNKYLNMGKTTILIVALMLTSMVSFGQNAIDKLEDKENVTSFILNQKMFRMLATMGMNVEDSKDKEYVNMVNNITGLKVFTAGDEVTSKDITNTVTSYIKSSKLDELMRFKDGDKNVKFYVKEGKDENHVKELVMFMTGMNELVDGEDIKINGKDFKFETIVISLTGEIDLRQVSKITSQMDIPGGEQLKKAGDKKN</sequence>